<dbReference type="AlphaFoldDB" id="A0A7S2MVR7"/>
<protein>
    <submittedName>
        <fullName evidence="1">Uncharacterized protein</fullName>
    </submittedName>
</protein>
<name>A0A7S2MVR7_9DINO</name>
<gene>
    <name evidence="1" type="ORF">AAND1436_LOCUS37828</name>
</gene>
<reference evidence="1" key="1">
    <citation type="submission" date="2021-01" db="EMBL/GenBank/DDBJ databases">
        <authorList>
            <person name="Corre E."/>
            <person name="Pelletier E."/>
            <person name="Niang G."/>
            <person name="Scheremetjew M."/>
            <person name="Finn R."/>
            <person name="Kale V."/>
            <person name="Holt S."/>
            <person name="Cochrane G."/>
            <person name="Meng A."/>
            <person name="Brown T."/>
            <person name="Cohen L."/>
        </authorList>
    </citation>
    <scope>NUCLEOTIDE SEQUENCE</scope>
    <source>
        <strain evidence="1">CCMP2222</strain>
    </source>
</reference>
<accession>A0A7S2MVR7</accession>
<proteinExistence type="predicted"/>
<sequence>MGHVVTQRGIAPKAEVYCGTGSVAHLGHSMILDSHVFANSGSFVSLSMTQLLGSAPKVYAQCNSGSLVRVAGAAHLDRTETMGCKIFQPGEKAWDDWCSYSAVTGQHDTVACALMPIPPAPLGQLRMSGLLAPLGAIQWVETGGTSDPSSPEFARAIELLVFKNAELYPQVHNVIKRYPRQWEQQVLRQQLAVSELVSGAAP</sequence>
<organism evidence="1">
    <name type="scientific">Alexandrium andersonii</name>
    <dbReference type="NCBI Taxonomy" id="327968"/>
    <lineage>
        <taxon>Eukaryota</taxon>
        <taxon>Sar</taxon>
        <taxon>Alveolata</taxon>
        <taxon>Dinophyceae</taxon>
        <taxon>Gonyaulacales</taxon>
        <taxon>Pyrocystaceae</taxon>
        <taxon>Alexandrium</taxon>
    </lineage>
</organism>
<dbReference type="EMBL" id="HBGQ01079095">
    <property type="protein sequence ID" value="CAD9504918.1"/>
    <property type="molecule type" value="Transcribed_RNA"/>
</dbReference>
<evidence type="ECO:0000313" key="1">
    <source>
        <dbReference type="EMBL" id="CAD9504918.1"/>
    </source>
</evidence>